<dbReference type="Gene3D" id="3.30.420.40">
    <property type="match status" value="2"/>
</dbReference>
<comment type="catalytic activity">
    <reaction evidence="1">
        <text>1,6-anhydro-N-acetyl-beta-muramate + ATP + H2O = N-acetyl-D-muramate 6-phosphate + ADP + H(+)</text>
        <dbReference type="Rhea" id="RHEA:24952"/>
        <dbReference type="ChEBI" id="CHEBI:15377"/>
        <dbReference type="ChEBI" id="CHEBI:15378"/>
        <dbReference type="ChEBI" id="CHEBI:30616"/>
        <dbReference type="ChEBI" id="CHEBI:58690"/>
        <dbReference type="ChEBI" id="CHEBI:58722"/>
        <dbReference type="ChEBI" id="CHEBI:456216"/>
        <dbReference type="EC" id="2.7.1.170"/>
    </reaction>
</comment>
<dbReference type="STRING" id="254161.SAMN05216256_1193"/>
<gene>
    <name evidence="1" type="primary">anmK</name>
    <name evidence="2" type="ORF">BXT89_12815</name>
</gene>
<accession>A0A1S8DD82</accession>
<comment type="similarity">
    <text evidence="1">Belongs to the anhydro-N-acetylmuramic acid kinase family.</text>
</comment>
<dbReference type="GO" id="GO:0005524">
    <property type="term" value="F:ATP binding"/>
    <property type="evidence" value="ECO:0007669"/>
    <property type="project" value="UniProtKB-UniRule"/>
</dbReference>
<dbReference type="UniPathway" id="UPA00544"/>
<comment type="function">
    <text evidence="1">Catalyzes the specific phosphorylation of 1,6-anhydro-N-acetylmuramic acid (anhMurNAc) with the simultaneous cleavage of the 1,6-anhydro ring, generating MurNAc-6-P. Is required for the utilization of anhMurNAc either imported from the medium or derived from its own cell wall murein, and thus plays a role in cell wall recycling.</text>
</comment>
<dbReference type="InterPro" id="IPR005338">
    <property type="entry name" value="Anhydro_N_Ac-Mur_kinase"/>
</dbReference>
<evidence type="ECO:0000313" key="2">
    <source>
        <dbReference type="EMBL" id="ONM43395.1"/>
    </source>
</evidence>
<dbReference type="GO" id="GO:0016773">
    <property type="term" value="F:phosphotransferase activity, alcohol group as acceptor"/>
    <property type="evidence" value="ECO:0007669"/>
    <property type="project" value="UniProtKB-UniRule"/>
</dbReference>
<dbReference type="UniPathway" id="UPA00343"/>
<dbReference type="InterPro" id="IPR043129">
    <property type="entry name" value="ATPase_NBD"/>
</dbReference>
<dbReference type="SUPFAM" id="SSF53067">
    <property type="entry name" value="Actin-like ATPase domain"/>
    <property type="match status" value="1"/>
</dbReference>
<feature type="binding site" evidence="1">
    <location>
        <begin position="11"/>
        <end position="18"/>
    </location>
    <ligand>
        <name>ATP</name>
        <dbReference type="ChEBI" id="CHEBI:30616"/>
    </ligand>
</feature>
<keyword evidence="1" id="KW-0547">Nucleotide-binding</keyword>
<keyword evidence="1 2" id="KW-0418">Kinase</keyword>
<dbReference type="CDD" id="cd24050">
    <property type="entry name" value="ASKHA_NBD_ANMK"/>
    <property type="match status" value="1"/>
</dbReference>
<dbReference type="GO" id="GO:0009254">
    <property type="term" value="P:peptidoglycan turnover"/>
    <property type="evidence" value="ECO:0007669"/>
    <property type="project" value="UniProtKB-UniRule"/>
</dbReference>
<keyword evidence="1" id="KW-0119">Carbohydrate metabolism</keyword>
<organism evidence="2 3">
    <name type="scientific">Halopseudomonas pachastrellae</name>
    <dbReference type="NCBI Taxonomy" id="254161"/>
    <lineage>
        <taxon>Bacteria</taxon>
        <taxon>Pseudomonadati</taxon>
        <taxon>Pseudomonadota</taxon>
        <taxon>Gammaproteobacteria</taxon>
        <taxon>Pseudomonadales</taxon>
        <taxon>Pseudomonadaceae</taxon>
        <taxon>Halopseudomonas</taxon>
    </lineage>
</organism>
<comment type="pathway">
    <text evidence="1">Cell wall biogenesis; peptidoglycan recycling.</text>
</comment>
<dbReference type="PANTHER" id="PTHR30605">
    <property type="entry name" value="ANHYDRO-N-ACETYLMURAMIC ACID KINASE"/>
    <property type="match status" value="1"/>
</dbReference>
<comment type="caution">
    <text evidence="2">The sequence shown here is derived from an EMBL/GenBank/DDBJ whole genome shotgun (WGS) entry which is preliminary data.</text>
</comment>
<keyword evidence="1" id="KW-0067">ATP-binding</keyword>
<evidence type="ECO:0000313" key="3">
    <source>
        <dbReference type="Proteomes" id="UP000242847"/>
    </source>
</evidence>
<comment type="pathway">
    <text evidence="1">Amino-sugar metabolism; 1,6-anhydro-N-acetylmuramate degradation.</text>
</comment>
<dbReference type="NCBIfam" id="NF007139">
    <property type="entry name" value="PRK09585.1-3"/>
    <property type="match status" value="1"/>
</dbReference>
<dbReference type="EC" id="2.7.1.170" evidence="1"/>
<dbReference type="RefSeq" id="WP_083728071.1">
    <property type="nucleotide sequence ID" value="NZ_FOUD01000019.1"/>
</dbReference>
<keyword evidence="3" id="KW-1185">Reference proteome</keyword>
<dbReference type="GO" id="GO:0097175">
    <property type="term" value="P:1,6-anhydro-N-acetyl-beta-muramic acid catabolic process"/>
    <property type="evidence" value="ECO:0007669"/>
    <property type="project" value="UniProtKB-UniRule"/>
</dbReference>
<protein>
    <recommendedName>
        <fullName evidence="1">Anhydro-N-acetylmuramic acid kinase</fullName>
        <ecNumber evidence="1">2.7.1.170</ecNumber>
    </recommendedName>
    <alternativeName>
        <fullName evidence="1">AnhMurNAc kinase</fullName>
    </alternativeName>
</protein>
<dbReference type="HAMAP" id="MF_01270">
    <property type="entry name" value="AnhMurNAc_kinase"/>
    <property type="match status" value="1"/>
</dbReference>
<name>A0A1S8DD82_9GAMM</name>
<reference evidence="2 3" key="1">
    <citation type="submission" date="2017-01" db="EMBL/GenBank/DDBJ databases">
        <title>Draft genome sequence of Pseudomonas pachastrellae type strain CCUG 46540T from a deep sea.</title>
        <authorList>
            <person name="Gomila M."/>
            <person name="Mulet M."/>
            <person name="Lalucat J."/>
            <person name="Garcia-Valdes E."/>
        </authorList>
    </citation>
    <scope>NUCLEOTIDE SEQUENCE [LARGE SCALE GENOMIC DNA]</scope>
    <source>
        <strain evidence="2 3">CCUG 46540</strain>
    </source>
</reference>
<proteinExistence type="inferred from homology"/>
<dbReference type="Proteomes" id="UP000242847">
    <property type="component" value="Unassembled WGS sequence"/>
</dbReference>
<dbReference type="OrthoDB" id="9763949at2"/>
<keyword evidence="1" id="KW-0808">Transferase</keyword>
<dbReference type="GO" id="GO:0006040">
    <property type="term" value="P:amino sugar metabolic process"/>
    <property type="evidence" value="ECO:0007669"/>
    <property type="project" value="InterPro"/>
</dbReference>
<dbReference type="AlphaFoldDB" id="A0A1S8DD82"/>
<dbReference type="Pfam" id="PF03702">
    <property type="entry name" value="AnmK"/>
    <property type="match status" value="1"/>
</dbReference>
<evidence type="ECO:0000256" key="1">
    <source>
        <dbReference type="HAMAP-Rule" id="MF_01270"/>
    </source>
</evidence>
<dbReference type="EMBL" id="MUBC01000028">
    <property type="protein sequence ID" value="ONM43395.1"/>
    <property type="molecule type" value="Genomic_DNA"/>
</dbReference>
<sequence length="366" mass="39242">MQQLHVGIMSGTSLDGIDIALSRFTDAHQADCLGALCIPFPHDLRQQLLDLCSPGSDELYLAGIAGNAWAHLAASGVNQLLQQHQVSPEQVSAIGSHGQTVRHHPDQGFSLQIGNPSLLAELTGINVIADFRSRDLAAGGEGAPLVPAFHHWLLSSDEHTRTLVNIGGFANLTVLKPGQSPSGFDSGPGNALMDNWALRHIGTPYDENGSWAQKGQVHDALLQRMLADPYFARTGPKSTGREYFHEAWLSVHLQHVPGVAAADVQATLAMLTATTIAESLQQAAAETRELYVCGGGARNAHLMELLQQQLPARQVASTQALGVDPDWMEAMAFAWLAWRFEQRLAGNLPSVTGAKGERILGALYPA</sequence>
<dbReference type="GO" id="GO:0016301">
    <property type="term" value="F:kinase activity"/>
    <property type="evidence" value="ECO:0007669"/>
    <property type="project" value="UniProtKB-KW"/>
</dbReference>
<dbReference type="PANTHER" id="PTHR30605:SF0">
    <property type="entry name" value="ANHYDRO-N-ACETYLMURAMIC ACID KINASE"/>
    <property type="match status" value="1"/>
</dbReference>